<evidence type="ECO:0000256" key="3">
    <source>
        <dbReference type="ARBA" id="ARBA00023157"/>
    </source>
</evidence>
<reference evidence="6 7" key="1">
    <citation type="submission" date="2019-12" db="EMBL/GenBank/DDBJ databases">
        <title>Genomic-based taxomic classification of the family Erythrobacteraceae.</title>
        <authorList>
            <person name="Xu L."/>
        </authorList>
    </citation>
    <scope>NUCLEOTIDE SEQUENCE [LARGE SCALE GENOMIC DNA]</scope>
    <source>
        <strain evidence="6 7">M0322</strain>
    </source>
</reference>
<gene>
    <name evidence="6" type="ORF">GRI99_02245</name>
</gene>
<evidence type="ECO:0000313" key="7">
    <source>
        <dbReference type="Proteomes" id="UP000466966"/>
    </source>
</evidence>
<dbReference type="AlphaFoldDB" id="A0A844YTT5"/>
<accession>A0A844YTT5</accession>
<dbReference type="InterPro" id="IPR041205">
    <property type="entry name" value="ScsC_N"/>
</dbReference>
<keyword evidence="2" id="KW-0560">Oxidoreductase</keyword>
<dbReference type="InterPro" id="IPR013766">
    <property type="entry name" value="Thioredoxin_domain"/>
</dbReference>
<feature type="domain" description="Thioredoxin" evidence="5">
    <location>
        <begin position="39"/>
        <end position="230"/>
    </location>
</feature>
<evidence type="ECO:0000313" key="6">
    <source>
        <dbReference type="EMBL" id="MXO70450.1"/>
    </source>
</evidence>
<sequence length="231" mass="24368">MRWIVTIAVSLFAGFAGAALFALTGLSDMQTRSYLLANPEVLPEAMEVLQTRDTAARIAPVRAELETPFPGMVLGNPAGTITLVEFTDYACTYCRQSLPDVTSLIAANPDLKVVIREYPILTEHSADAARMALAAAQQGRFAQFHDAMFAAGQVTPATIEAAATSAGVNLAMARQAIESGRFESHLQNTMFLAQNLGISGTPAWIVGDRALDGAVGLDALGRAVADAREAG</sequence>
<dbReference type="Gene3D" id="3.40.30.10">
    <property type="entry name" value="Glutaredoxin"/>
    <property type="match status" value="1"/>
</dbReference>
<keyword evidence="1" id="KW-0732">Signal</keyword>
<dbReference type="SUPFAM" id="SSF52833">
    <property type="entry name" value="Thioredoxin-like"/>
    <property type="match status" value="1"/>
</dbReference>
<dbReference type="Proteomes" id="UP000466966">
    <property type="component" value="Unassembled WGS sequence"/>
</dbReference>
<evidence type="ECO:0000256" key="1">
    <source>
        <dbReference type="ARBA" id="ARBA00022729"/>
    </source>
</evidence>
<dbReference type="GO" id="GO:0016491">
    <property type="term" value="F:oxidoreductase activity"/>
    <property type="evidence" value="ECO:0007669"/>
    <property type="project" value="UniProtKB-KW"/>
</dbReference>
<dbReference type="EMBL" id="WTYV01000001">
    <property type="protein sequence ID" value="MXO70450.1"/>
    <property type="molecule type" value="Genomic_DNA"/>
</dbReference>
<evidence type="ECO:0000259" key="5">
    <source>
        <dbReference type="PROSITE" id="PS51352"/>
    </source>
</evidence>
<organism evidence="6 7">
    <name type="scientific">Alteraurantiacibacter buctensis</name>
    <dbReference type="NCBI Taxonomy" id="1503981"/>
    <lineage>
        <taxon>Bacteria</taxon>
        <taxon>Pseudomonadati</taxon>
        <taxon>Pseudomonadota</taxon>
        <taxon>Alphaproteobacteria</taxon>
        <taxon>Sphingomonadales</taxon>
        <taxon>Erythrobacteraceae</taxon>
        <taxon>Alteraurantiacibacter</taxon>
    </lineage>
</organism>
<name>A0A844YTT5_9SPHN</name>
<evidence type="ECO:0000256" key="2">
    <source>
        <dbReference type="ARBA" id="ARBA00023002"/>
    </source>
</evidence>
<keyword evidence="3" id="KW-1015">Disulfide bond</keyword>
<comment type="caution">
    <text evidence="6">The sequence shown here is derived from an EMBL/GenBank/DDBJ whole genome shotgun (WGS) entry which is preliminary data.</text>
</comment>
<dbReference type="PROSITE" id="PS51352">
    <property type="entry name" value="THIOREDOXIN_2"/>
    <property type="match status" value="1"/>
</dbReference>
<evidence type="ECO:0000256" key="4">
    <source>
        <dbReference type="ARBA" id="ARBA00023284"/>
    </source>
</evidence>
<dbReference type="Pfam" id="PF01323">
    <property type="entry name" value="DSBA"/>
    <property type="match status" value="1"/>
</dbReference>
<dbReference type="PANTHER" id="PTHR13887:SF14">
    <property type="entry name" value="DISULFIDE BOND FORMATION PROTEIN D"/>
    <property type="match status" value="1"/>
</dbReference>
<dbReference type="InterPro" id="IPR001853">
    <property type="entry name" value="DSBA-like_thioredoxin_dom"/>
</dbReference>
<keyword evidence="7" id="KW-1185">Reference proteome</keyword>
<dbReference type="Pfam" id="PF18312">
    <property type="entry name" value="ScsC_N"/>
    <property type="match status" value="1"/>
</dbReference>
<dbReference type="CDD" id="cd03023">
    <property type="entry name" value="DsbA_Com1_like"/>
    <property type="match status" value="1"/>
</dbReference>
<dbReference type="PANTHER" id="PTHR13887">
    <property type="entry name" value="GLUTATHIONE S-TRANSFERASE KAPPA"/>
    <property type="match status" value="1"/>
</dbReference>
<dbReference type="InterPro" id="IPR036249">
    <property type="entry name" value="Thioredoxin-like_sf"/>
</dbReference>
<dbReference type="OrthoDB" id="9780147at2"/>
<protein>
    <submittedName>
        <fullName evidence="6">Thioredoxin domain-containing protein</fullName>
    </submittedName>
</protein>
<keyword evidence="4" id="KW-0676">Redox-active center</keyword>
<proteinExistence type="predicted"/>